<keyword evidence="9" id="KW-1185">Reference proteome</keyword>
<dbReference type="CDD" id="cd00834">
    <property type="entry name" value="KAS_I_II"/>
    <property type="match status" value="1"/>
</dbReference>
<dbReference type="NCBIfam" id="NF005589">
    <property type="entry name" value="PRK07314.1"/>
    <property type="match status" value="1"/>
</dbReference>
<dbReference type="Pfam" id="PF02801">
    <property type="entry name" value="Ketoacyl-synt_C"/>
    <property type="match status" value="1"/>
</dbReference>
<keyword evidence="5" id="KW-0276">Fatty acid metabolism</keyword>
<feature type="domain" description="Ketosynthase family 3 (KS3)" evidence="7">
    <location>
        <begin position="10"/>
        <end position="416"/>
    </location>
</feature>
<gene>
    <name evidence="8" type="ORF">H7J73_02725</name>
</gene>
<evidence type="ECO:0000313" key="8">
    <source>
        <dbReference type="EMBL" id="MCV7224955.1"/>
    </source>
</evidence>
<evidence type="ECO:0000256" key="3">
    <source>
        <dbReference type="ARBA" id="ARBA00022516"/>
    </source>
</evidence>
<organism evidence="8 9">
    <name type="scientific">Mycolicibacterium komossense</name>
    <dbReference type="NCBI Taxonomy" id="1779"/>
    <lineage>
        <taxon>Bacteria</taxon>
        <taxon>Bacillati</taxon>
        <taxon>Actinomycetota</taxon>
        <taxon>Actinomycetes</taxon>
        <taxon>Mycobacteriales</taxon>
        <taxon>Mycobacteriaceae</taxon>
        <taxon>Mycolicibacterium</taxon>
    </lineage>
</organism>
<dbReference type="RefSeq" id="WP_264065705.1">
    <property type="nucleotide sequence ID" value="NZ_JACKTY010000012.1"/>
</dbReference>
<dbReference type="Gene3D" id="3.40.47.10">
    <property type="match status" value="2"/>
</dbReference>
<comment type="caution">
    <text evidence="8">The sequence shown here is derived from an EMBL/GenBank/DDBJ whole genome shotgun (WGS) entry which is preliminary data.</text>
</comment>
<dbReference type="InterPro" id="IPR000794">
    <property type="entry name" value="Beta-ketoacyl_synthase"/>
</dbReference>
<dbReference type="PANTHER" id="PTHR11712:SF336">
    <property type="entry name" value="3-OXOACYL-[ACYL-CARRIER-PROTEIN] SYNTHASE, MITOCHONDRIAL"/>
    <property type="match status" value="1"/>
</dbReference>
<evidence type="ECO:0000256" key="1">
    <source>
        <dbReference type="ARBA" id="ARBA00004796"/>
    </source>
</evidence>
<dbReference type="PROSITE" id="PS52004">
    <property type="entry name" value="KS3_2"/>
    <property type="match status" value="1"/>
</dbReference>
<dbReference type="InterPro" id="IPR020841">
    <property type="entry name" value="PKS_Beta-ketoAc_synthase_dom"/>
</dbReference>
<sequence length="417" mass="43760">MALLTTGNGLPDVVVTGVAMTTALATDAESTWKALLDGQSGIRKLEDPFVEEFDLPVRIGGHLLEDFDSEMTKVELRRLSYLQKMSTVLSRRAWKDAGSPEVDPRRLMVSIGTGMGSSEELLFAYEALKAKGLRAVSPLAVQMYMPNSAAAAVGLERKARAGVSTVISACASGSEAIANAWRNIAFGEADMAICGGVETKIEAVPIAGFAQMRIVLSTTNDNPAGACRPFDKDRNGFVFGEGGALLVVETEEHAKARGANILARLMGASVTSDGFHIVAPDPNGEQAGYAISRAIQLAGLSPSDIDHVNAHATGTQVGDVAEGKAINNALGTHRPAIYAPKSALGHSVGAVGAVESILTIMALRDGVVPPTLNLENLDPEIDLDVVAGQPRTGNYRYAVNNSFGFGGHNVALAFGRY</sequence>
<evidence type="ECO:0000313" key="9">
    <source>
        <dbReference type="Proteomes" id="UP001526201"/>
    </source>
</evidence>
<dbReference type="InterPro" id="IPR014030">
    <property type="entry name" value="Ketoacyl_synth_N"/>
</dbReference>
<keyword evidence="5" id="KW-0275">Fatty acid biosynthesis</keyword>
<dbReference type="InterPro" id="IPR016039">
    <property type="entry name" value="Thiolase-like"/>
</dbReference>
<keyword evidence="5" id="KW-0443">Lipid metabolism</keyword>
<dbReference type="PANTHER" id="PTHR11712">
    <property type="entry name" value="POLYKETIDE SYNTHASE-RELATED"/>
    <property type="match status" value="1"/>
</dbReference>
<dbReference type="InterPro" id="IPR014031">
    <property type="entry name" value="Ketoacyl_synth_C"/>
</dbReference>
<dbReference type="Pfam" id="PF00109">
    <property type="entry name" value="ketoacyl-synt"/>
    <property type="match status" value="1"/>
</dbReference>
<dbReference type="EMBL" id="JACKTY010000012">
    <property type="protein sequence ID" value="MCV7224955.1"/>
    <property type="molecule type" value="Genomic_DNA"/>
</dbReference>
<comment type="pathway">
    <text evidence="1">Lipid metabolism; mycolic acid biosynthesis.</text>
</comment>
<evidence type="ECO:0000259" key="7">
    <source>
        <dbReference type="PROSITE" id="PS52004"/>
    </source>
</evidence>
<comment type="similarity">
    <text evidence="2 6">Belongs to the thiolase-like superfamily. Beta-ketoacyl-ACP synthases family.</text>
</comment>
<dbReference type="SUPFAM" id="SSF53901">
    <property type="entry name" value="Thiolase-like"/>
    <property type="match status" value="2"/>
</dbReference>
<proteinExistence type="inferred from homology"/>
<evidence type="ECO:0000256" key="5">
    <source>
        <dbReference type="ARBA" id="ARBA00023160"/>
    </source>
</evidence>
<keyword evidence="4 6" id="KW-0808">Transferase</keyword>
<dbReference type="NCBIfam" id="NF005916">
    <property type="entry name" value="PRK07910.1"/>
    <property type="match status" value="1"/>
</dbReference>
<dbReference type="SMART" id="SM00825">
    <property type="entry name" value="PKS_KS"/>
    <property type="match status" value="1"/>
</dbReference>
<evidence type="ECO:0000256" key="4">
    <source>
        <dbReference type="ARBA" id="ARBA00022679"/>
    </source>
</evidence>
<protein>
    <submittedName>
        <fullName evidence="8">Beta-ketoacyl-ACP synthase</fullName>
    </submittedName>
</protein>
<name>A0ABT3C6B1_9MYCO</name>
<accession>A0ABT3C6B1</accession>
<dbReference type="Proteomes" id="UP001526201">
    <property type="component" value="Unassembled WGS sequence"/>
</dbReference>
<evidence type="ECO:0000256" key="2">
    <source>
        <dbReference type="ARBA" id="ARBA00008467"/>
    </source>
</evidence>
<keyword evidence="3" id="KW-0444">Lipid biosynthesis</keyword>
<reference evidence="8 9" key="1">
    <citation type="journal article" date="2022" name="BMC Genomics">
        <title>Comparative genome analysis of mycobacteria focusing on tRNA and non-coding RNA.</title>
        <authorList>
            <person name="Behra P.R.K."/>
            <person name="Pettersson B.M.F."/>
            <person name="Ramesh M."/>
            <person name="Das S."/>
            <person name="Dasgupta S."/>
            <person name="Kirsebom L.A."/>
        </authorList>
    </citation>
    <scope>NUCLEOTIDE SEQUENCE [LARGE SCALE GENOMIC DNA]</scope>
    <source>
        <strain evidence="8 9">DSM 44078</strain>
    </source>
</reference>
<evidence type="ECO:0000256" key="6">
    <source>
        <dbReference type="RuleBase" id="RU003694"/>
    </source>
</evidence>